<dbReference type="Pfam" id="PF21818">
    <property type="entry name" value="DUF6884"/>
    <property type="match status" value="1"/>
</dbReference>
<dbReference type="AlphaFoldDB" id="A0A0F6WFR5"/>
<name>A0A0F6WFR5_RHOHA</name>
<organism evidence="1">
    <name type="scientific">Rhodococcus hoagii</name>
    <name type="common">Corynebacterium equii</name>
    <dbReference type="NCBI Taxonomy" id="43767"/>
    <lineage>
        <taxon>Bacteria</taxon>
        <taxon>Bacillati</taxon>
        <taxon>Actinomycetota</taxon>
        <taxon>Actinomycetes</taxon>
        <taxon>Mycobacteriales</taxon>
        <taxon>Nocardiaceae</taxon>
        <taxon>Prescottella</taxon>
    </lineage>
</organism>
<dbReference type="InterPro" id="IPR049251">
    <property type="entry name" value="DUF6884"/>
</dbReference>
<accession>A0A0F6WFR5</accession>
<dbReference type="EMBL" id="KP851975">
    <property type="protein sequence ID" value="AKF16050.1"/>
    <property type="molecule type" value="Genomic_DNA"/>
</dbReference>
<protein>
    <submittedName>
        <fullName evidence="1">Uncharacterized protein</fullName>
    </submittedName>
</protein>
<reference evidence="1" key="1">
    <citation type="journal article" date="2015" name="Infect. Immun.">
        <title>An Invertron-Like Linear Plasmid Mediates Intracellular Survival and Virulence in Bovine Isolates of Rhodococcus equi.</title>
        <authorList>
            <person name="Valero-Rello A."/>
            <person name="Hapeshi A."/>
            <person name="Anastasi E."/>
            <person name="Alvarez S."/>
            <person name="Scortti M."/>
            <person name="Meijer W.G."/>
            <person name="MacArthur I."/>
            <person name="Vazquez-Boland J.A."/>
        </authorList>
    </citation>
    <scope>NUCLEOTIDE SEQUENCE</scope>
    <source>
        <strain evidence="1">PAM2012</strain>
        <plasmid evidence="1">pVAPN2012</plasmid>
    </source>
</reference>
<sequence>MKVVPIEMALFTPTYRYDDPTLTAPAPGRALIEAVGLVESVPGVGPKTGGGYIGIPLAIGPLHTRLRRPYDNVEMTLPNTDVQLWNSPFIVAGHARGCFDLADRPGWHWLRWTIADHVAHDAAQAQGATPLVIVPCGAAKAKTPAPAGQLYRGTYHRLGLRAAAALTGPESIRILSARHGLLPLHDVVAPYNLRLGQPGSVTAAQLLDQATVQGLRDRPDVVLFGGRDYVDLAQQVWPHARTPLTGAAGIGEQQQRLAAIVAAGHLN</sequence>
<dbReference type="RefSeq" id="WP_233279759.1">
    <property type="nucleotide sequence ID" value="NZ_AP024182.1"/>
</dbReference>
<evidence type="ECO:0000313" key="1">
    <source>
        <dbReference type="EMBL" id="AKF16050.1"/>
    </source>
</evidence>
<keyword evidence="1" id="KW-0614">Plasmid</keyword>
<gene>
    <name evidence="1" type="ORF">pVAPN2012_0970</name>
</gene>
<geneLocation type="plasmid" evidence="1">
    <name>pVAPN2012</name>
</geneLocation>
<proteinExistence type="predicted"/>